<reference evidence="1 2" key="1">
    <citation type="submission" date="2020-05" db="EMBL/GenBank/DDBJ databases">
        <title>Genome Sequencing of Type Strains.</title>
        <authorList>
            <person name="Lemaire J.F."/>
            <person name="Inderbitzin P."/>
            <person name="Gregorio O.A."/>
            <person name="Collins S.B."/>
            <person name="Wespe N."/>
            <person name="Knight-Connoni V."/>
        </authorList>
    </citation>
    <scope>NUCLEOTIDE SEQUENCE [LARGE SCALE GENOMIC DNA]</scope>
    <source>
        <strain evidence="1 2">DSM 20512</strain>
    </source>
</reference>
<dbReference type="InterPro" id="IPR043038">
    <property type="entry name" value="VbhA_sf"/>
</dbReference>
<evidence type="ECO:0008006" key="3">
    <source>
        <dbReference type="Google" id="ProtNLM"/>
    </source>
</evidence>
<dbReference type="Proteomes" id="UP000539146">
    <property type="component" value="Unassembled WGS sequence"/>
</dbReference>
<sequence>MEAEQGGSPAETMAFVVGALRARGHVVDADTTDRIARILAGDLTAEQARAEIAAKYRQR</sequence>
<dbReference type="RefSeq" id="WP_175325236.1">
    <property type="nucleotide sequence ID" value="NZ_BAAAWP010000001.1"/>
</dbReference>
<gene>
    <name evidence="1" type="ORF">HP467_03480</name>
</gene>
<evidence type="ECO:0000313" key="1">
    <source>
        <dbReference type="EMBL" id="NUU27178.1"/>
    </source>
</evidence>
<proteinExistence type="predicted"/>
<protein>
    <recommendedName>
        <fullName evidence="3">Antitoxin VbhA domain-containing protein</fullName>
    </recommendedName>
</protein>
<accession>A0A850DRJ2</accession>
<dbReference type="EMBL" id="JABMCG010000076">
    <property type="protein sequence ID" value="NUU27178.1"/>
    <property type="molecule type" value="Genomic_DNA"/>
</dbReference>
<dbReference type="Gene3D" id="1.10.8.1050">
    <property type="entry name" value="Antitoxin VbhA-like"/>
    <property type="match status" value="1"/>
</dbReference>
<comment type="caution">
    <text evidence="1">The sequence shown here is derived from an EMBL/GenBank/DDBJ whole genome shotgun (WGS) entry which is preliminary data.</text>
</comment>
<name>A0A850DRJ2_9MICO</name>
<evidence type="ECO:0000313" key="2">
    <source>
        <dbReference type="Proteomes" id="UP000539146"/>
    </source>
</evidence>
<dbReference type="AlphaFoldDB" id="A0A850DRJ2"/>
<organism evidence="1 2">
    <name type="scientific">Curtobacterium citreum</name>
    <dbReference type="NCBI Taxonomy" id="2036"/>
    <lineage>
        <taxon>Bacteria</taxon>
        <taxon>Bacillati</taxon>
        <taxon>Actinomycetota</taxon>
        <taxon>Actinomycetes</taxon>
        <taxon>Micrococcales</taxon>
        <taxon>Microbacteriaceae</taxon>
        <taxon>Curtobacterium</taxon>
    </lineage>
</organism>